<dbReference type="PROSITE" id="PS01124">
    <property type="entry name" value="HTH_ARAC_FAMILY_2"/>
    <property type="match status" value="1"/>
</dbReference>
<accession>A0A0D2J8D0</accession>
<comment type="caution">
    <text evidence="4">The sequence shown here is derived from an EMBL/GenBank/DDBJ whole genome shotgun (WGS) entry which is preliminary data.</text>
</comment>
<dbReference type="InterPro" id="IPR009057">
    <property type="entry name" value="Homeodomain-like_sf"/>
</dbReference>
<dbReference type="AlphaFoldDB" id="A0A0D2J8D0"/>
<evidence type="ECO:0000313" key="4">
    <source>
        <dbReference type="EMBL" id="KIX11951.1"/>
    </source>
</evidence>
<dbReference type="EMBL" id="AZAC01000037">
    <property type="protein sequence ID" value="KIX11951.1"/>
    <property type="molecule type" value="Genomic_DNA"/>
</dbReference>
<name>A0A0D2J8D0_9BACT</name>
<feature type="domain" description="HTH araC/xylS-type" evidence="3">
    <location>
        <begin position="229"/>
        <end position="327"/>
    </location>
</feature>
<dbReference type="FunCoup" id="A0A0D2J8D0">
    <property type="interactions" value="185"/>
</dbReference>
<organism evidence="4 5">
    <name type="scientific">Dethiosulfatarculus sandiegensis</name>
    <dbReference type="NCBI Taxonomy" id="1429043"/>
    <lineage>
        <taxon>Bacteria</taxon>
        <taxon>Pseudomonadati</taxon>
        <taxon>Thermodesulfobacteriota</taxon>
        <taxon>Desulfarculia</taxon>
        <taxon>Desulfarculales</taxon>
        <taxon>Desulfarculaceae</taxon>
        <taxon>Dethiosulfatarculus</taxon>
    </lineage>
</organism>
<dbReference type="PANTHER" id="PTHR47893">
    <property type="entry name" value="REGULATORY PROTEIN PCHR"/>
    <property type="match status" value="1"/>
</dbReference>
<dbReference type="Proteomes" id="UP000032233">
    <property type="component" value="Unassembled WGS sequence"/>
</dbReference>
<protein>
    <recommendedName>
        <fullName evidence="3">HTH araC/xylS-type domain-containing protein</fullName>
    </recommendedName>
</protein>
<keyword evidence="5" id="KW-1185">Reference proteome</keyword>
<dbReference type="SMART" id="SM00342">
    <property type="entry name" value="HTH_ARAC"/>
    <property type="match status" value="1"/>
</dbReference>
<dbReference type="RefSeq" id="WP_052515428.1">
    <property type="nucleotide sequence ID" value="NZ_AZAC01000037.1"/>
</dbReference>
<dbReference type="Pfam" id="PF12833">
    <property type="entry name" value="HTH_18"/>
    <property type="match status" value="1"/>
</dbReference>
<dbReference type="InterPro" id="IPR053142">
    <property type="entry name" value="PchR_regulatory_protein"/>
</dbReference>
<dbReference type="InterPro" id="IPR018060">
    <property type="entry name" value="HTH_AraC"/>
</dbReference>
<keyword evidence="2" id="KW-0804">Transcription</keyword>
<dbReference type="Gene3D" id="1.10.10.60">
    <property type="entry name" value="Homeodomain-like"/>
    <property type="match status" value="1"/>
</dbReference>
<evidence type="ECO:0000259" key="3">
    <source>
        <dbReference type="PROSITE" id="PS01124"/>
    </source>
</evidence>
<evidence type="ECO:0000313" key="5">
    <source>
        <dbReference type="Proteomes" id="UP000032233"/>
    </source>
</evidence>
<dbReference type="GO" id="GO:0043565">
    <property type="term" value="F:sequence-specific DNA binding"/>
    <property type="evidence" value="ECO:0007669"/>
    <property type="project" value="InterPro"/>
</dbReference>
<evidence type="ECO:0000256" key="1">
    <source>
        <dbReference type="ARBA" id="ARBA00023015"/>
    </source>
</evidence>
<evidence type="ECO:0000256" key="2">
    <source>
        <dbReference type="ARBA" id="ARBA00023163"/>
    </source>
</evidence>
<dbReference type="PANTHER" id="PTHR47893:SF1">
    <property type="entry name" value="REGULATORY PROTEIN PCHR"/>
    <property type="match status" value="1"/>
</dbReference>
<dbReference type="GO" id="GO:0003700">
    <property type="term" value="F:DNA-binding transcription factor activity"/>
    <property type="evidence" value="ECO:0007669"/>
    <property type="project" value="InterPro"/>
</dbReference>
<proteinExistence type="predicted"/>
<dbReference type="InParanoid" id="A0A0D2J8D0"/>
<dbReference type="STRING" id="1429043.X474_21715"/>
<reference evidence="4 5" key="1">
    <citation type="submission" date="2013-11" db="EMBL/GenBank/DDBJ databases">
        <title>Metagenomic analysis of a methanogenic consortium involved in long chain n-alkane degradation.</title>
        <authorList>
            <person name="Davidova I.A."/>
            <person name="Callaghan A.V."/>
            <person name="Wawrik B."/>
            <person name="Pruitt S."/>
            <person name="Marks C."/>
            <person name="Duncan K.E."/>
            <person name="Suflita J.M."/>
        </authorList>
    </citation>
    <scope>NUCLEOTIDE SEQUENCE [LARGE SCALE GENOMIC DNA]</scope>
    <source>
        <strain evidence="4 5">SPR</strain>
    </source>
</reference>
<sequence length="346" mass="39190">MTLFLDIQTPLPLTGSDQLPAWPQEKIIYISHTVNGADDQNQLVKLRDCLLFETIDKRLPRIEQLRYKIKESPICIFFHIKGGMRFKPDCCAQNDLEYITTTGTSTICWAPHSQGTVQFDSSSGCTHFSIFAAPSCFLEIMGEEPPAPWRRLVDLLKNKDGKGPFFHCSAMLPAMEWIIGQLVNTPYKGTLAKLYQEAKLWELIAMRLNFGNFSASSAKLRQPEQEQVRHAHFILLNNLSDPPDLIKLGRMVGLNRNKLNRGFRQLFGDTVFGLLRKERLAQAYRLLVKSDKPLAEIAQSVGFASQSSFSQAFFSHFGHPPGAVRRVLHQLPCPDSSHKTVRYAKK</sequence>
<gene>
    <name evidence="4" type="ORF">X474_21715</name>
</gene>
<dbReference type="OrthoDB" id="9802263at2"/>
<dbReference type="SUPFAM" id="SSF46689">
    <property type="entry name" value="Homeodomain-like"/>
    <property type="match status" value="1"/>
</dbReference>
<keyword evidence="1" id="KW-0805">Transcription regulation</keyword>